<evidence type="ECO:0000256" key="1">
    <source>
        <dbReference type="ARBA" id="ARBA00007665"/>
    </source>
</evidence>
<dbReference type="Pfam" id="PF01205">
    <property type="entry name" value="Impact_N"/>
    <property type="match status" value="1"/>
</dbReference>
<name>A0ABP7YQ07_9FLAO</name>
<evidence type="ECO:0000313" key="4">
    <source>
        <dbReference type="Proteomes" id="UP001501333"/>
    </source>
</evidence>
<dbReference type="Proteomes" id="UP001501333">
    <property type="component" value="Unassembled WGS sequence"/>
</dbReference>
<dbReference type="Gene3D" id="3.30.230.30">
    <property type="entry name" value="Impact, N-terminal domain"/>
    <property type="match status" value="1"/>
</dbReference>
<evidence type="ECO:0000313" key="3">
    <source>
        <dbReference type="EMBL" id="GAA4139609.1"/>
    </source>
</evidence>
<dbReference type="SUPFAM" id="SSF54211">
    <property type="entry name" value="Ribosomal protein S5 domain 2-like"/>
    <property type="match status" value="1"/>
</dbReference>
<dbReference type="EMBL" id="BAABAO010000013">
    <property type="protein sequence ID" value="GAA4139609.1"/>
    <property type="molecule type" value="Genomic_DNA"/>
</dbReference>
<comment type="similarity">
    <text evidence="1">Belongs to the IMPACT family.</text>
</comment>
<dbReference type="InterPro" id="IPR036956">
    <property type="entry name" value="Impact_N_sf"/>
</dbReference>
<accession>A0ABP7YQ07</accession>
<proteinExistence type="inferred from homology"/>
<feature type="domain" description="Impact N-terminal" evidence="2">
    <location>
        <begin position="31"/>
        <end position="136"/>
    </location>
</feature>
<dbReference type="InterPro" id="IPR001498">
    <property type="entry name" value="Impact_N"/>
</dbReference>
<reference evidence="4" key="1">
    <citation type="journal article" date="2019" name="Int. J. Syst. Evol. Microbiol.">
        <title>The Global Catalogue of Microorganisms (GCM) 10K type strain sequencing project: providing services to taxonomists for standard genome sequencing and annotation.</title>
        <authorList>
            <consortium name="The Broad Institute Genomics Platform"/>
            <consortium name="The Broad Institute Genome Sequencing Center for Infectious Disease"/>
            <person name="Wu L."/>
            <person name="Ma J."/>
        </authorList>
    </citation>
    <scope>NUCLEOTIDE SEQUENCE [LARGE SCALE GENOMIC DNA]</scope>
    <source>
        <strain evidence="4">JCM 17386</strain>
    </source>
</reference>
<organism evidence="3 4">
    <name type="scientific">Flavobacterium chungbukense</name>
    <dbReference type="NCBI Taxonomy" id="877464"/>
    <lineage>
        <taxon>Bacteria</taxon>
        <taxon>Pseudomonadati</taxon>
        <taxon>Bacteroidota</taxon>
        <taxon>Flavobacteriia</taxon>
        <taxon>Flavobacteriales</taxon>
        <taxon>Flavobacteriaceae</taxon>
        <taxon>Flavobacterium</taxon>
    </lineage>
</organism>
<dbReference type="PANTHER" id="PTHR16301">
    <property type="entry name" value="IMPACT-RELATED"/>
    <property type="match status" value="1"/>
</dbReference>
<dbReference type="InterPro" id="IPR020568">
    <property type="entry name" value="Ribosomal_Su5_D2-typ_SF"/>
</dbReference>
<sequence>MAKKIKTLKLEINDTYQTIACNSEEILFKEKGSKFFGYAFPIEHEDEVKPIIEDLKKLHPHAVHYCYAYQIGIGNKTSYRANDDGEPSNTAGAPIYGQIQSFGVTNVLVVVVRIFGGVKLGVGGLISTYRTTAQMTLEVCEIVEKTIDVAYLISFDYKNMNKVMRVIKEKKLEITSQEMEIDEISGLPIGKILIKTRKKNAETVFSIFDLMFEIDIKLI</sequence>
<dbReference type="InterPro" id="IPR023582">
    <property type="entry name" value="Impact"/>
</dbReference>
<keyword evidence="4" id="KW-1185">Reference proteome</keyword>
<protein>
    <submittedName>
        <fullName evidence="3">YigZ family protein</fullName>
    </submittedName>
</protein>
<evidence type="ECO:0000259" key="2">
    <source>
        <dbReference type="Pfam" id="PF01205"/>
    </source>
</evidence>
<comment type="caution">
    <text evidence="3">The sequence shown here is derived from an EMBL/GenBank/DDBJ whole genome shotgun (WGS) entry which is preliminary data.</text>
</comment>
<dbReference type="PANTHER" id="PTHR16301:SF20">
    <property type="entry name" value="IMPACT FAMILY MEMBER YIGZ"/>
    <property type="match status" value="1"/>
</dbReference>
<gene>
    <name evidence="3" type="ORF">GCM10022250_39420</name>
</gene>